<proteinExistence type="predicted"/>
<dbReference type="OrthoDB" id="9805623at2"/>
<dbReference type="InterPro" id="IPR011642">
    <property type="entry name" value="Gate_dom"/>
</dbReference>
<evidence type="ECO:0000313" key="4">
    <source>
        <dbReference type="Proteomes" id="UP000280368"/>
    </source>
</evidence>
<evidence type="ECO:0000313" key="3">
    <source>
        <dbReference type="EMBL" id="RMA76952.1"/>
    </source>
</evidence>
<gene>
    <name evidence="3" type="ORF">BC961_0933</name>
</gene>
<feature type="transmembrane region" description="Helical" evidence="1">
    <location>
        <begin position="236"/>
        <end position="255"/>
    </location>
</feature>
<name>A0A3M0ACR0_9FLAO</name>
<reference evidence="3 4" key="1">
    <citation type="submission" date="2018-10" db="EMBL/GenBank/DDBJ databases">
        <title>Genomic Encyclopedia of Archaeal and Bacterial Type Strains, Phase II (KMG-II): from individual species to whole genera.</title>
        <authorList>
            <person name="Goeker M."/>
        </authorList>
    </citation>
    <scope>NUCLEOTIDE SEQUENCE [LARGE SCALE GENOMIC DNA]</scope>
    <source>
        <strain evidence="3 4">DSM 19727</strain>
    </source>
</reference>
<evidence type="ECO:0000259" key="2">
    <source>
        <dbReference type="Pfam" id="PF07670"/>
    </source>
</evidence>
<keyword evidence="4" id="KW-1185">Reference proteome</keyword>
<keyword evidence="1" id="KW-0812">Transmembrane</keyword>
<feature type="domain" description="Nucleoside transporter/FeoB GTPase Gate" evidence="2">
    <location>
        <begin position="114"/>
        <end position="223"/>
    </location>
</feature>
<comment type="caution">
    <text evidence="3">The sequence shown here is derived from an EMBL/GenBank/DDBJ whole genome shotgun (WGS) entry which is preliminary data.</text>
</comment>
<feature type="transmembrane region" description="Helical" evidence="1">
    <location>
        <begin position="297"/>
        <end position="318"/>
    </location>
</feature>
<organism evidence="3 4">
    <name type="scientific">Flavobacterium weaverense</name>
    <dbReference type="NCBI Taxonomy" id="271156"/>
    <lineage>
        <taxon>Bacteria</taxon>
        <taxon>Pseudomonadati</taxon>
        <taxon>Bacteroidota</taxon>
        <taxon>Flavobacteriia</taxon>
        <taxon>Flavobacteriales</taxon>
        <taxon>Flavobacteriaceae</taxon>
        <taxon>Flavobacterium</taxon>
    </lineage>
</organism>
<evidence type="ECO:0000256" key="1">
    <source>
        <dbReference type="SAM" id="Phobius"/>
    </source>
</evidence>
<dbReference type="AlphaFoldDB" id="A0A3M0ACR0"/>
<dbReference type="EMBL" id="REFH01000008">
    <property type="protein sequence ID" value="RMA76952.1"/>
    <property type="molecule type" value="Genomic_DNA"/>
</dbReference>
<feature type="transmembrane region" description="Helical" evidence="1">
    <location>
        <begin position="204"/>
        <end position="224"/>
    </location>
</feature>
<sequence>MVLSRFWLVIFISSILFVVISLFSGSTYTIDYVLNGEKGDRILVSEKYIDQVPAFIRDSIQLKADKTMIVNRDLSNNDTTYVYKNQTVQIYSGVQKSDGLLATCRSSLVDIIIPLIAYLAFFCGLMELLIISGVSGKLAKVLSPVFVKVFPSIPKNHPSISYMTLNFAANFLGLDSAATPFGLKAMESLQELNPDKDTASDAQIMFMCLHASGLTLIATSIIGYRAAAGSSNPADVMLPCIITSFIGTIAAFLIVGVKQKINFKSASLVIGLMTLIGAIVGLLMYVNHLDLIGKNYFTSNLSGLILLAIIGFTLFYAFRQEKKFAEAKTTVFDSFVVGANNGVKTGVTIFPYVLGMLAAISLFRNSGLFDIISDGIAFIFSNLGVNKQIIDAMPVALLRPFSSAGSRGFLLDSMSTFGADSLTGRLSSIFQCSAESTFYVIAVYFGSVNIKNTRYALGTMLLVDVICVITAIFVATWFF</sequence>
<feature type="transmembrane region" description="Helical" evidence="1">
    <location>
        <begin position="6"/>
        <end position="28"/>
    </location>
</feature>
<feature type="transmembrane region" description="Helical" evidence="1">
    <location>
        <begin position="115"/>
        <end position="139"/>
    </location>
</feature>
<dbReference type="RefSeq" id="WP_121924661.1">
    <property type="nucleotide sequence ID" value="NZ_CBCSGA010000006.1"/>
</dbReference>
<protein>
    <submittedName>
        <fullName evidence="3">Spore maturation protein SpmA</fullName>
    </submittedName>
</protein>
<dbReference type="PANTHER" id="PTHR35793">
    <property type="entry name" value="INNER MEMBRANE PROTEIN YJIG"/>
    <property type="match status" value="1"/>
</dbReference>
<keyword evidence="1" id="KW-0472">Membrane</keyword>
<feature type="domain" description="Nucleoside transporter/FeoB GTPase Gate" evidence="2">
    <location>
        <begin position="348"/>
        <end position="450"/>
    </location>
</feature>
<dbReference type="Pfam" id="PF07670">
    <property type="entry name" value="Gate"/>
    <property type="match status" value="2"/>
</dbReference>
<dbReference type="InterPro" id="IPR052549">
    <property type="entry name" value="SpmB"/>
</dbReference>
<feature type="transmembrane region" description="Helical" evidence="1">
    <location>
        <begin position="267"/>
        <end position="285"/>
    </location>
</feature>
<keyword evidence="1" id="KW-1133">Transmembrane helix</keyword>
<accession>A0A3M0ACR0</accession>
<dbReference type="GO" id="GO:0005886">
    <property type="term" value="C:plasma membrane"/>
    <property type="evidence" value="ECO:0007669"/>
    <property type="project" value="TreeGrafter"/>
</dbReference>
<dbReference type="Proteomes" id="UP000280368">
    <property type="component" value="Unassembled WGS sequence"/>
</dbReference>
<dbReference type="PANTHER" id="PTHR35793:SF2">
    <property type="entry name" value="INNER MEMBRANE PROTEIN YJIG"/>
    <property type="match status" value="1"/>
</dbReference>
<feature type="transmembrane region" description="Helical" evidence="1">
    <location>
        <begin position="455"/>
        <end position="478"/>
    </location>
</feature>